<evidence type="ECO:0000313" key="2">
    <source>
        <dbReference type="EMBL" id="NIY46476.1"/>
    </source>
</evidence>
<reference evidence="2 3" key="1">
    <citation type="journal article" date="2020" name="Microorganisms">
        <title>Polyphasic Characterisation of Cedecea colo sp. nov., a New Enteric Bacterium Isolated from the Koala Hindgut.</title>
        <authorList>
            <person name="Boath J.M."/>
            <person name="Dakhal S."/>
            <person name="Van T.T.H."/>
            <person name="Moore R.J."/>
            <person name="Dekiwadia C."/>
            <person name="Macreadie I.G."/>
        </authorList>
    </citation>
    <scope>NUCLEOTIDE SEQUENCE [LARGE SCALE GENOMIC DNA]</scope>
    <source>
        <strain evidence="2 3">ZA</strain>
    </source>
</reference>
<evidence type="ECO:0000256" key="1">
    <source>
        <dbReference type="SAM" id="Phobius"/>
    </source>
</evidence>
<dbReference type="InterPro" id="IPR023829">
    <property type="entry name" value="PGA_PgaD"/>
</dbReference>
<sequence length="174" mass="19412">MNQPLIFTELRLVPRVMDTILTLAAWIGFSYLIYNGLLTALAHSPFIGIRPFLTTLNTVTFYVLVALINGLLLIGWAKYNQLRFRVERRNRRPGLEKKELAASLHLTEQAAYGLNHGRVLTVFHNESGEIDHVEVVKGVLDNLLPPPDVAEMLHAELSAETKAVVSGAADRIDN</sequence>
<protein>
    <submittedName>
        <fullName evidence="2">Poly-beta-1,6-N-acetyl-D-glucosamine biosynthesis protein PgaD</fullName>
    </submittedName>
</protein>
<dbReference type="EMBL" id="SOYS01000001">
    <property type="protein sequence ID" value="NIY46476.1"/>
    <property type="molecule type" value="Genomic_DNA"/>
</dbReference>
<proteinExistence type="predicted"/>
<keyword evidence="1" id="KW-0812">Transmembrane</keyword>
<gene>
    <name evidence="2" type="primary">pgaD</name>
    <name evidence="2" type="ORF">E2L00_02780</name>
</gene>
<keyword evidence="3" id="KW-1185">Reference proteome</keyword>
<name>A0ABX0VHL5_9ENTR</name>
<feature type="transmembrane region" description="Helical" evidence="1">
    <location>
        <begin position="20"/>
        <end position="41"/>
    </location>
</feature>
<comment type="caution">
    <text evidence="2">The sequence shown here is derived from an EMBL/GenBank/DDBJ whole genome shotgun (WGS) entry which is preliminary data.</text>
</comment>
<evidence type="ECO:0000313" key="3">
    <source>
        <dbReference type="Proteomes" id="UP000697927"/>
    </source>
</evidence>
<feature type="transmembrane region" description="Helical" evidence="1">
    <location>
        <begin position="61"/>
        <end position="79"/>
    </location>
</feature>
<dbReference type="Pfam" id="PF13994">
    <property type="entry name" value="PgaD"/>
    <property type="match status" value="1"/>
</dbReference>
<keyword evidence="1" id="KW-0472">Membrane</keyword>
<keyword evidence="1" id="KW-1133">Transmembrane helix</keyword>
<accession>A0ABX0VHL5</accession>
<organism evidence="2 3">
    <name type="scientific">Cedecea colo</name>
    <dbReference type="NCBI Taxonomy" id="2552946"/>
    <lineage>
        <taxon>Bacteria</taxon>
        <taxon>Pseudomonadati</taxon>
        <taxon>Pseudomonadota</taxon>
        <taxon>Gammaproteobacteria</taxon>
        <taxon>Enterobacterales</taxon>
        <taxon>Enterobacteriaceae</taxon>
        <taxon>Cedecea</taxon>
    </lineage>
</organism>
<dbReference type="RefSeq" id="WP_167606660.1">
    <property type="nucleotide sequence ID" value="NZ_SOYS01000001.1"/>
</dbReference>
<dbReference type="Proteomes" id="UP000697927">
    <property type="component" value="Unassembled WGS sequence"/>
</dbReference>
<dbReference type="NCBIfam" id="TIGR03940">
    <property type="entry name" value="PGA_PgaD"/>
    <property type="match status" value="1"/>
</dbReference>